<reference evidence="2 3" key="1">
    <citation type="submission" date="2015-01" db="EMBL/GenBank/DDBJ databases">
        <title>Evolution of Trichinella species and genotypes.</title>
        <authorList>
            <person name="Korhonen P.K."/>
            <person name="Edoardo P."/>
            <person name="Giuseppe L.R."/>
            <person name="Gasser R.B."/>
        </authorList>
    </citation>
    <scope>NUCLEOTIDE SEQUENCE [LARGE SCALE GENOMIC DNA]</scope>
    <source>
        <strain evidence="2">ISS470</strain>
    </source>
</reference>
<comment type="caution">
    <text evidence="2">The sequence shown here is derived from an EMBL/GenBank/DDBJ whole genome shotgun (WGS) entry which is preliminary data.</text>
</comment>
<evidence type="ECO:0000313" key="3">
    <source>
        <dbReference type="Proteomes" id="UP000054995"/>
    </source>
</evidence>
<feature type="region of interest" description="Disordered" evidence="1">
    <location>
        <begin position="71"/>
        <end position="108"/>
    </location>
</feature>
<evidence type="ECO:0000256" key="1">
    <source>
        <dbReference type="SAM" id="MobiDB-lite"/>
    </source>
</evidence>
<accession>A0A0V1DNU2</accession>
<evidence type="ECO:0000313" key="2">
    <source>
        <dbReference type="EMBL" id="KRY63223.1"/>
    </source>
</evidence>
<name>A0A0V1DNU2_TRIPS</name>
<sequence>MYRQIFFLFVCHSQIAQMRLAPCRYSSQRVFVVSASISLRGSPDKGLKWKRTSIDSCSSLFPPPNPWTVTESFSPLRPSSCATSSLTKDRSAPVSNRQLTTLLRSPSP</sequence>
<keyword evidence="3" id="KW-1185">Reference proteome</keyword>
<organism evidence="2 3">
    <name type="scientific">Trichinella pseudospiralis</name>
    <name type="common">Parasitic roundworm</name>
    <dbReference type="NCBI Taxonomy" id="6337"/>
    <lineage>
        <taxon>Eukaryota</taxon>
        <taxon>Metazoa</taxon>
        <taxon>Ecdysozoa</taxon>
        <taxon>Nematoda</taxon>
        <taxon>Enoplea</taxon>
        <taxon>Dorylaimia</taxon>
        <taxon>Trichinellida</taxon>
        <taxon>Trichinellidae</taxon>
        <taxon>Trichinella</taxon>
    </lineage>
</organism>
<dbReference type="Proteomes" id="UP000054995">
    <property type="component" value="Unassembled WGS sequence"/>
</dbReference>
<gene>
    <name evidence="2" type="ORF">T4D_9516</name>
</gene>
<dbReference type="EMBL" id="JYDT01002540">
    <property type="protein sequence ID" value="KRY63223.1"/>
    <property type="molecule type" value="Genomic_DNA"/>
</dbReference>
<protein>
    <submittedName>
        <fullName evidence="2">Uncharacterized protein</fullName>
    </submittedName>
</protein>
<feature type="compositionally biased region" description="Polar residues" evidence="1">
    <location>
        <begin position="93"/>
        <end position="108"/>
    </location>
</feature>
<proteinExistence type="predicted"/>
<dbReference type="AlphaFoldDB" id="A0A0V1DNU2"/>